<dbReference type="PROSITE" id="PS00758">
    <property type="entry name" value="ARGE_DAPE_CPG2_1"/>
    <property type="match status" value="1"/>
</dbReference>
<dbReference type="SUPFAM" id="SSF53187">
    <property type="entry name" value="Zn-dependent exopeptidases"/>
    <property type="match status" value="1"/>
</dbReference>
<evidence type="ECO:0000313" key="7">
    <source>
        <dbReference type="EMBL" id="MDU0807638.1"/>
    </source>
</evidence>
<organism evidence="7 8">
    <name type="scientific">Aquirufa regiilacus</name>
    <dbReference type="NCBI Taxonomy" id="3024868"/>
    <lineage>
        <taxon>Bacteria</taxon>
        <taxon>Pseudomonadati</taxon>
        <taxon>Bacteroidota</taxon>
        <taxon>Cytophagia</taxon>
        <taxon>Cytophagales</taxon>
        <taxon>Flectobacillaceae</taxon>
        <taxon>Aquirufa</taxon>
    </lineage>
</organism>
<dbReference type="SUPFAM" id="SSF55031">
    <property type="entry name" value="Bacterial exopeptidase dimerisation domain"/>
    <property type="match status" value="1"/>
</dbReference>
<dbReference type="InterPro" id="IPR011650">
    <property type="entry name" value="Peptidase_M20_dimer"/>
</dbReference>
<evidence type="ECO:0000256" key="3">
    <source>
        <dbReference type="ARBA" id="ARBA00022801"/>
    </source>
</evidence>
<keyword evidence="2" id="KW-0479">Metal-binding</keyword>
<dbReference type="InterPro" id="IPR036264">
    <property type="entry name" value="Bact_exopeptidase_dim_dom"/>
</dbReference>
<dbReference type="InterPro" id="IPR050072">
    <property type="entry name" value="Peptidase_M20A"/>
</dbReference>
<keyword evidence="4" id="KW-0862">Zinc</keyword>
<comment type="caution">
    <text evidence="7">The sequence shown here is derived from an EMBL/GenBank/DDBJ whole genome shotgun (WGS) entry which is preliminary data.</text>
</comment>
<protein>
    <submittedName>
        <fullName evidence="7">M20 family metallo-hydrolase</fullName>
    </submittedName>
</protein>
<dbReference type="Pfam" id="PF07687">
    <property type="entry name" value="M20_dimer"/>
    <property type="match status" value="1"/>
</dbReference>
<dbReference type="CDD" id="cd05651">
    <property type="entry name" value="M20_ArgE_DapE-like"/>
    <property type="match status" value="1"/>
</dbReference>
<accession>A0ABU3TP48</accession>
<keyword evidence="5" id="KW-0170">Cobalt</keyword>
<feature type="domain" description="Peptidase M20 dimerisation" evidence="6">
    <location>
        <begin position="169"/>
        <end position="271"/>
    </location>
</feature>
<dbReference type="Pfam" id="PF01546">
    <property type="entry name" value="Peptidase_M20"/>
    <property type="match status" value="1"/>
</dbReference>
<dbReference type="PANTHER" id="PTHR43808:SF31">
    <property type="entry name" value="N-ACETYL-L-CITRULLINE DEACETYLASE"/>
    <property type="match status" value="1"/>
</dbReference>
<evidence type="ECO:0000256" key="4">
    <source>
        <dbReference type="ARBA" id="ARBA00022833"/>
    </source>
</evidence>
<dbReference type="Gene3D" id="3.40.630.10">
    <property type="entry name" value="Zn peptidases"/>
    <property type="match status" value="1"/>
</dbReference>
<name>A0ABU3TP48_9BACT</name>
<keyword evidence="3" id="KW-0378">Hydrolase</keyword>
<dbReference type="InterPro" id="IPR002933">
    <property type="entry name" value="Peptidase_M20"/>
</dbReference>
<keyword evidence="8" id="KW-1185">Reference proteome</keyword>
<proteinExistence type="predicted"/>
<evidence type="ECO:0000313" key="8">
    <source>
        <dbReference type="Proteomes" id="UP001249959"/>
    </source>
</evidence>
<evidence type="ECO:0000259" key="6">
    <source>
        <dbReference type="Pfam" id="PF07687"/>
    </source>
</evidence>
<dbReference type="EMBL" id="JAVNWW010000001">
    <property type="protein sequence ID" value="MDU0807638.1"/>
    <property type="molecule type" value="Genomic_DNA"/>
</dbReference>
<dbReference type="RefSeq" id="WP_315575993.1">
    <property type="nucleotide sequence ID" value="NZ_JARDXH010000003.1"/>
</dbReference>
<gene>
    <name evidence="7" type="ORF">PQG45_01165</name>
</gene>
<dbReference type="Proteomes" id="UP001249959">
    <property type="component" value="Unassembled WGS sequence"/>
</dbReference>
<dbReference type="PANTHER" id="PTHR43808">
    <property type="entry name" value="ACETYLORNITHINE DEACETYLASE"/>
    <property type="match status" value="1"/>
</dbReference>
<reference evidence="7 8" key="1">
    <citation type="submission" date="2023-09" db="EMBL/GenBank/DDBJ databases">
        <title>Aquirufa genomes.</title>
        <authorList>
            <person name="Pitt A."/>
        </authorList>
    </citation>
    <scope>NUCLEOTIDE SEQUENCE [LARGE SCALE GENOMIC DNA]</scope>
    <source>
        <strain evidence="7 8">LEOWEIH-7C</strain>
    </source>
</reference>
<evidence type="ECO:0000256" key="2">
    <source>
        <dbReference type="ARBA" id="ARBA00022723"/>
    </source>
</evidence>
<sequence>MYTDQQFLDAQNLLAQLVACPSLSREEHGTAAIIQDFLAARNIAFHTLGNNVWATNKQFDASKPSILLNSHHDTVKPNASWTHEPFAATYLDGKMIGLGVNDAGASLVSLISTFCSFYEQTLPFNLVLAATAEEEISGTGGIESVLKSVEFPEISWAIVGEPTDCQLAIAEKGLMVVDAEVKGVAGHAARNEGVNAIYLALEDINNIKAFEFPEVSPVLGPVKCTVTVINAGKQHNVVPDQCHYTIDCRVNECYSLEQVLEILRGLVQAELTPRSIRLQSSKIPDGHPVLEAAAALGITTYGSPTLSDQALMHFPSVKIGPGHSGRSHTADEFIYLEELKQGIQTYQNILSQLI</sequence>
<comment type="cofactor">
    <cofactor evidence="1">
        <name>Zn(2+)</name>
        <dbReference type="ChEBI" id="CHEBI:29105"/>
    </cofactor>
</comment>
<evidence type="ECO:0000256" key="1">
    <source>
        <dbReference type="ARBA" id="ARBA00001947"/>
    </source>
</evidence>
<evidence type="ECO:0000256" key="5">
    <source>
        <dbReference type="ARBA" id="ARBA00023285"/>
    </source>
</evidence>
<dbReference type="Gene3D" id="3.30.70.360">
    <property type="match status" value="1"/>
</dbReference>
<dbReference type="InterPro" id="IPR001261">
    <property type="entry name" value="ArgE/DapE_CS"/>
</dbReference>